<protein>
    <submittedName>
        <fullName evidence="13">Uncharacterized protein</fullName>
    </submittedName>
</protein>
<evidence type="ECO:0000256" key="6">
    <source>
        <dbReference type="ARBA" id="ARBA00022781"/>
    </source>
</evidence>
<feature type="transmembrane region" description="Helical" evidence="12">
    <location>
        <begin position="607"/>
        <end position="624"/>
    </location>
</feature>
<keyword evidence="9 12" id="KW-0472">Membrane</keyword>
<dbReference type="Proteomes" id="UP000594260">
    <property type="component" value="Unplaced"/>
</dbReference>
<evidence type="ECO:0000256" key="7">
    <source>
        <dbReference type="ARBA" id="ARBA00022989"/>
    </source>
</evidence>
<dbReference type="FunCoup" id="A0A7M7MJ31">
    <property type="interactions" value="4"/>
</dbReference>
<dbReference type="GeneID" id="111253796"/>
<feature type="transmembrane region" description="Helical" evidence="12">
    <location>
        <begin position="27"/>
        <end position="51"/>
    </location>
</feature>
<dbReference type="CTD" id="8674066"/>
<dbReference type="OMA" id="NRVDMGA"/>
<sequence>MSYHVNGIPMSPVYGEQALSVSYPNPYLYVFFVGLIASLGITLVVLILCLFTSNARIYTLFYVPATFAPEWTQQFIMLSSIYCQLLVVVCVVLLTSEVITGRQPLLFFSEGFFLYLYTTSLLFLVYVYLYLLRHGNIPSNGPAGGVRRPPPPPLKRTGGLLDMRKIGPTPKSSSAADNSGVVTSTGDTAEKYQEHTALNGFNQSTDNNSVTRVVKQRTSENDRSHGSLFLRIGAIAFGLGTMVYNGLEFGSYFEIPTSSRCYSPLLAVNPLLQMAFTFAQMYFIFMNARLNIQKFKVVARFGLMHIVATNICVWIRTLGKETLQEILSHEVDTTRNGSVAIEDAVLTFRARANRSESCERVDIMGTIVVDASPFLYPFIIEYSLISAAVLYVMWKNIGKNPVFQVERPPATDHPSVDEQISRTSSSLFQTFSGNTGGTTLLSSVGGIPVHQTVNCAGSSKGLFLGLLMLVCSTICLIVFFVLVQHKRYELIAIYMSDVSHCGIKTLTTLAILIGFIRVRHLRFHPDRNDHLRSILLSVSSFGLYVYSVFGIVAGALLPKEHVPNSLLLLTSILTIVQITLQSLFIADVTCRSTYLPEHDRTKPGRQIVTFLLISNLTLWIIYTFEMQKVEASPVQLGFYGFFAWTFIIRSSLPLSIFYRFHSSVTFAEVWKNSYRDITH</sequence>
<evidence type="ECO:0000256" key="12">
    <source>
        <dbReference type="SAM" id="Phobius"/>
    </source>
</evidence>
<evidence type="ECO:0000256" key="4">
    <source>
        <dbReference type="ARBA" id="ARBA00022475"/>
    </source>
</evidence>
<feature type="transmembrane region" description="Helical" evidence="12">
    <location>
        <begin position="114"/>
        <end position="132"/>
    </location>
</feature>
<dbReference type="PANTHER" id="PTHR21522">
    <property type="entry name" value="PROTON CHANNEL OTOP"/>
    <property type="match status" value="1"/>
</dbReference>
<dbReference type="RefSeq" id="XP_022669525.1">
    <property type="nucleotide sequence ID" value="XM_022813790.1"/>
</dbReference>
<comment type="subcellular location">
    <subcellularLocation>
        <location evidence="1">Cell membrane</location>
        <topology evidence="1">Multi-pass membrane protein</topology>
    </subcellularLocation>
</comment>
<evidence type="ECO:0000256" key="3">
    <source>
        <dbReference type="ARBA" id="ARBA00022448"/>
    </source>
</evidence>
<dbReference type="Pfam" id="PF03189">
    <property type="entry name" value="Otopetrin"/>
    <property type="match status" value="2"/>
</dbReference>
<evidence type="ECO:0000256" key="11">
    <source>
        <dbReference type="SAM" id="MobiDB-lite"/>
    </source>
</evidence>
<feature type="transmembrane region" description="Helical" evidence="12">
    <location>
        <begin position="228"/>
        <end position="247"/>
    </location>
</feature>
<evidence type="ECO:0000313" key="13">
    <source>
        <dbReference type="EnsemblMetazoa" id="XP_022669525"/>
    </source>
</evidence>
<evidence type="ECO:0000313" key="14">
    <source>
        <dbReference type="Proteomes" id="UP000594260"/>
    </source>
</evidence>
<dbReference type="GO" id="GO:0015252">
    <property type="term" value="F:proton channel activity"/>
    <property type="evidence" value="ECO:0007669"/>
    <property type="project" value="InterPro"/>
</dbReference>
<dbReference type="KEGG" id="vde:111253796"/>
<keyword evidence="4" id="KW-1003">Cell membrane</keyword>
<evidence type="ECO:0000256" key="5">
    <source>
        <dbReference type="ARBA" id="ARBA00022692"/>
    </source>
</evidence>
<keyword evidence="14" id="KW-1185">Reference proteome</keyword>
<dbReference type="InParanoid" id="A0A7M7MJ31"/>
<feature type="transmembrane region" description="Helical" evidence="12">
    <location>
        <begin position="462"/>
        <end position="485"/>
    </location>
</feature>
<evidence type="ECO:0000256" key="8">
    <source>
        <dbReference type="ARBA" id="ARBA00023065"/>
    </source>
</evidence>
<dbReference type="GO" id="GO:0005886">
    <property type="term" value="C:plasma membrane"/>
    <property type="evidence" value="ECO:0007669"/>
    <property type="project" value="UniProtKB-SubCell"/>
</dbReference>
<organism evidence="13 14">
    <name type="scientific">Varroa destructor</name>
    <name type="common">Honeybee mite</name>
    <dbReference type="NCBI Taxonomy" id="109461"/>
    <lineage>
        <taxon>Eukaryota</taxon>
        <taxon>Metazoa</taxon>
        <taxon>Ecdysozoa</taxon>
        <taxon>Arthropoda</taxon>
        <taxon>Chelicerata</taxon>
        <taxon>Arachnida</taxon>
        <taxon>Acari</taxon>
        <taxon>Parasitiformes</taxon>
        <taxon>Mesostigmata</taxon>
        <taxon>Gamasina</taxon>
        <taxon>Dermanyssoidea</taxon>
        <taxon>Varroidae</taxon>
        <taxon>Varroa</taxon>
    </lineage>
</organism>
<proteinExistence type="inferred from homology"/>
<feature type="region of interest" description="Disordered" evidence="11">
    <location>
        <begin position="141"/>
        <end position="161"/>
    </location>
</feature>
<feature type="transmembrane region" description="Helical" evidence="12">
    <location>
        <begin position="636"/>
        <end position="658"/>
    </location>
</feature>
<feature type="transmembrane region" description="Helical" evidence="12">
    <location>
        <begin position="374"/>
        <end position="394"/>
    </location>
</feature>
<dbReference type="PANTHER" id="PTHR21522:SF62">
    <property type="entry name" value="OTOPETRIN-LIKE A, ISOFORM C"/>
    <property type="match status" value="1"/>
</dbReference>
<feature type="transmembrane region" description="Helical" evidence="12">
    <location>
        <begin position="75"/>
        <end position="94"/>
    </location>
</feature>
<keyword evidence="8" id="KW-0406">Ion transport</keyword>
<reference evidence="13" key="1">
    <citation type="submission" date="2021-01" db="UniProtKB">
        <authorList>
            <consortium name="EnsemblMetazoa"/>
        </authorList>
    </citation>
    <scope>IDENTIFICATION</scope>
</reference>
<feature type="transmembrane region" description="Helical" evidence="12">
    <location>
        <begin position="297"/>
        <end position="317"/>
    </location>
</feature>
<dbReference type="EnsemblMetazoa" id="XM_022813790">
    <property type="protein sequence ID" value="XP_022669525"/>
    <property type="gene ID" value="LOC111253796"/>
</dbReference>
<evidence type="ECO:0000256" key="10">
    <source>
        <dbReference type="ARBA" id="ARBA00023303"/>
    </source>
</evidence>
<feature type="transmembrane region" description="Helical" evidence="12">
    <location>
        <begin position="491"/>
        <end position="513"/>
    </location>
</feature>
<keyword evidence="3" id="KW-0813">Transport</keyword>
<keyword evidence="7 12" id="KW-1133">Transmembrane helix</keyword>
<evidence type="ECO:0000256" key="1">
    <source>
        <dbReference type="ARBA" id="ARBA00004651"/>
    </source>
</evidence>
<evidence type="ECO:0000256" key="9">
    <source>
        <dbReference type="ARBA" id="ARBA00023136"/>
    </source>
</evidence>
<feature type="transmembrane region" description="Helical" evidence="12">
    <location>
        <begin position="267"/>
        <end position="285"/>
    </location>
</feature>
<name>A0A7M7MJ31_VARDE</name>
<keyword evidence="5 12" id="KW-0812">Transmembrane</keyword>
<dbReference type="AlphaFoldDB" id="A0A7M7MJ31"/>
<dbReference type="InterPro" id="IPR004878">
    <property type="entry name" value="Otopetrin"/>
</dbReference>
<keyword evidence="6" id="KW-0375">Hydrogen ion transport</keyword>
<comment type="similarity">
    <text evidence="2">Belongs to the otopetrin family.</text>
</comment>
<feature type="transmembrane region" description="Helical" evidence="12">
    <location>
        <begin position="534"/>
        <end position="554"/>
    </location>
</feature>
<accession>A0A7M7MJ31</accession>
<evidence type="ECO:0000256" key="2">
    <source>
        <dbReference type="ARBA" id="ARBA00006513"/>
    </source>
</evidence>
<keyword evidence="10" id="KW-0407">Ion channel</keyword>
<dbReference type="OrthoDB" id="6429739at2759"/>
<feature type="transmembrane region" description="Helical" evidence="12">
    <location>
        <begin position="566"/>
        <end position="586"/>
    </location>
</feature>